<gene>
    <name evidence="2" type="ORF">vBPaeMDP1_0019</name>
</gene>
<accession>A0A0H4M641</accession>
<dbReference type="Proteomes" id="UP000237016">
    <property type="component" value="Segment"/>
</dbReference>
<dbReference type="Pfam" id="PF04233">
    <property type="entry name" value="Phage_Mu_F"/>
    <property type="match status" value="1"/>
</dbReference>
<dbReference type="EMBL" id="KR869157">
    <property type="protein sequence ID" value="AKP24406.1"/>
    <property type="molecule type" value="Genomic_DNA"/>
</dbReference>
<protein>
    <submittedName>
        <fullName evidence="2">Putative structural protein</fullName>
    </submittedName>
</protein>
<proteinExistence type="predicted"/>
<sequence>MMAFKASKKRERRAPLPVGRGKPIIPSAGIEAWYRKQMKDMSKLMIADYRSEIENALSQPAAERFFASDESVNVLFKMTLRSLQQRWSRIFEGFAAKIAPEFVNRTEEAATAATLHSLSVAGVDQPRAAYNESVRNTLEAATTYNHTLITRIQEEVHEKIYTSVMLSLTSPNPEEQGTSGITNALRKVGKFSEDRIELIARDQTSKLYSSLSDERMAENGVEEFEWMHSSAGKTPRHTHLEKDGKRFKLNDPRLWEGPKADQGPPGWAINCRCRKIPII</sequence>
<keyword evidence="3" id="KW-1185">Reference proteome</keyword>
<feature type="domain" description="Phage head morphogenesis" evidence="1">
    <location>
        <begin position="178"/>
        <end position="274"/>
    </location>
</feature>
<name>A0A0H4M641_9CAUD</name>
<organism evidence="2 3">
    <name type="scientific">Pseudomonas phage vB_PaeM_CEB_DP1</name>
    <dbReference type="NCBI Taxonomy" id="1675014"/>
    <lineage>
        <taxon>Viruses</taxon>
        <taxon>Duplodnaviria</taxon>
        <taxon>Heunggongvirae</taxon>
        <taxon>Uroviricota</taxon>
        <taxon>Caudoviricetes</taxon>
        <taxon>Lindbergviridae</taxon>
        <taxon>Pbunavirus</taxon>
        <taxon>Pbunavirus DP1</taxon>
    </lineage>
</organism>
<reference evidence="2 3" key="1">
    <citation type="journal article" date="2015" name="Genome Announc.">
        <title>Complete Genome Sequence of Pseudomonas aeruginosa Phage vB_PaeM_CEB_DP1.</title>
        <authorList>
            <person name="Pires D.P."/>
            <person name="Sillankorva S."/>
            <person name="Kropinski A.M."/>
            <person name="Lu T.K."/>
            <person name="Azeredo J."/>
        </authorList>
    </citation>
    <scope>NUCLEOTIDE SEQUENCE [LARGE SCALE GENOMIC DNA]</scope>
</reference>
<evidence type="ECO:0000313" key="2">
    <source>
        <dbReference type="EMBL" id="AKP24406.1"/>
    </source>
</evidence>
<evidence type="ECO:0000313" key="3">
    <source>
        <dbReference type="Proteomes" id="UP000237016"/>
    </source>
</evidence>
<evidence type="ECO:0000259" key="1">
    <source>
        <dbReference type="Pfam" id="PF04233"/>
    </source>
</evidence>
<dbReference type="InterPro" id="IPR006528">
    <property type="entry name" value="Phage_head_morphogenesis_dom"/>
</dbReference>